<reference evidence="1" key="1">
    <citation type="journal article" date="2015" name="Nature">
        <title>Complex archaea that bridge the gap between prokaryotes and eukaryotes.</title>
        <authorList>
            <person name="Spang A."/>
            <person name="Saw J.H."/>
            <person name="Jorgensen S.L."/>
            <person name="Zaremba-Niedzwiedzka K."/>
            <person name="Martijn J."/>
            <person name="Lind A.E."/>
            <person name="van Eijk R."/>
            <person name="Schleper C."/>
            <person name="Guy L."/>
            <person name="Ettema T.J."/>
        </authorList>
    </citation>
    <scope>NUCLEOTIDE SEQUENCE</scope>
</reference>
<dbReference type="AlphaFoldDB" id="A0A0F9INE5"/>
<comment type="caution">
    <text evidence="1">The sequence shown here is derived from an EMBL/GenBank/DDBJ whole genome shotgun (WGS) entry which is preliminary data.</text>
</comment>
<name>A0A0F9INE5_9ZZZZ</name>
<gene>
    <name evidence="1" type="ORF">LCGC14_1636090</name>
</gene>
<proteinExistence type="predicted"/>
<dbReference type="EMBL" id="LAZR01013567">
    <property type="protein sequence ID" value="KKM21364.1"/>
    <property type="molecule type" value="Genomic_DNA"/>
</dbReference>
<protein>
    <submittedName>
        <fullName evidence="1">Uncharacterized protein</fullName>
    </submittedName>
</protein>
<evidence type="ECO:0000313" key="1">
    <source>
        <dbReference type="EMBL" id="KKM21364.1"/>
    </source>
</evidence>
<organism evidence="1">
    <name type="scientific">marine sediment metagenome</name>
    <dbReference type="NCBI Taxonomy" id="412755"/>
    <lineage>
        <taxon>unclassified sequences</taxon>
        <taxon>metagenomes</taxon>
        <taxon>ecological metagenomes</taxon>
    </lineage>
</organism>
<sequence>MNVGAQQLCDGCGSPFRPCKCGDDRGRRVGNSTLRVRKPLRARSFTEKYDGTGERYGPDFERVKHLPCELCRLGYVGPGHDRSEGSLELGEQGGPTAHHVGRYDRDGLIPCDGAAHDLMAGLGGRTRQKRFKAWLAANGYDLKALALQYVTQEEGTE</sequence>
<accession>A0A0F9INE5</accession>